<keyword evidence="1" id="KW-0175">Coiled coil</keyword>
<evidence type="ECO:0000259" key="2">
    <source>
        <dbReference type="Pfam" id="PF10145"/>
    </source>
</evidence>
<accession>A0A6M3KG26</accession>
<dbReference type="NCBIfam" id="TIGR01760">
    <property type="entry name" value="tape_meas_TP901"/>
    <property type="match status" value="1"/>
</dbReference>
<feature type="coiled-coil region" evidence="1">
    <location>
        <begin position="786"/>
        <end position="855"/>
    </location>
</feature>
<name>A0A6M3KG26_9ZZZZ</name>
<evidence type="ECO:0000256" key="1">
    <source>
        <dbReference type="SAM" id="Coils"/>
    </source>
</evidence>
<organism evidence="3">
    <name type="scientific">viral metagenome</name>
    <dbReference type="NCBI Taxonomy" id="1070528"/>
    <lineage>
        <taxon>unclassified sequences</taxon>
        <taxon>metagenomes</taxon>
        <taxon>organismal metagenomes</taxon>
    </lineage>
</organism>
<evidence type="ECO:0000313" key="3">
    <source>
        <dbReference type="EMBL" id="QJA80937.1"/>
    </source>
</evidence>
<dbReference type="Pfam" id="PF10145">
    <property type="entry name" value="PhageMin_Tail"/>
    <property type="match status" value="1"/>
</dbReference>
<feature type="coiled-coil region" evidence="1">
    <location>
        <begin position="958"/>
        <end position="985"/>
    </location>
</feature>
<proteinExistence type="predicted"/>
<dbReference type="EMBL" id="MT142442">
    <property type="protein sequence ID" value="QJA80937.1"/>
    <property type="molecule type" value="Genomic_DNA"/>
</dbReference>
<reference evidence="3" key="1">
    <citation type="submission" date="2020-03" db="EMBL/GenBank/DDBJ databases">
        <title>The deep terrestrial virosphere.</title>
        <authorList>
            <person name="Holmfeldt K."/>
            <person name="Nilsson E."/>
            <person name="Simone D."/>
            <person name="Lopez-Fernandez M."/>
            <person name="Wu X."/>
            <person name="de Brujin I."/>
            <person name="Lundin D."/>
            <person name="Andersson A."/>
            <person name="Bertilsson S."/>
            <person name="Dopson M."/>
        </authorList>
    </citation>
    <scope>NUCLEOTIDE SEQUENCE</scope>
    <source>
        <strain evidence="3">MM415A00614</strain>
    </source>
</reference>
<sequence>MTVRVGGISIGIGVDTDRAIKGFGKITNAVKTFETKMTGIRLNAAIKGDPFSETRRYMEAASSQMNSTFQSWSKDIGYVASSFNKYAESSRQMASSIVKDFDRVSTRLKQLKAGFEQTASGSNNLMAKYKAITSGPDARSRAIGMKSFIDQELPKMFGGFSPTTDAYIKQMQSKVSTDFIKDGDVFGNRVRGSLQYLRTLIQKEGKNVIKEYEQFGQKLQATLQKQGRLEFLSGGAEAKSTEAALARRRNALKELTLAEHRYRTEIELGINKDANRVAMYNNLNSRQNLGIKLTKRQTEELKKYKTTVDAAKGSSEKFLSYEWFKNRAKWFVQLRLMWAFWRHGGAALKDVIEYQDQLARAMRTASSETLKSIEIARIYGKEMQVAASKHGLGWKDIGETLYQLGSAGLSSEKAVAALQTTLSLLVGTEGDARETTKAVAGIYNNFADTIIHTKNEIEKFTYITNLMSAAWKSHQIEISELTDGYKYSSAMAQVMGIDLRELTAILAILNDHMIKGSRAGTGLSNVWMRMARGGVEFAKAFNIEDVFDLTKPLDFMKVMDELSRKFKKAELSGYSVALAFEKMGMRGSPIFMMMLKYWEDVRAEVEKYRNVSGATLDNENERLNSLRGQWDRFLGIIRADISGIEPVYAVFRDILKFLSDIGEKSLESKRVRDVSKTLREIKAGRASIESIAKYLTKDEIKAMVTYRAELSKAIREDKTGSLDLIVGDRINTINKIMTAYRADRIKDENVLIDQQEKQEQLTNKELQKQLRLLALKNRELAPMQKLVKLQNEIAIQTNEIKLEEQAMLAFKKQGQDADTVRIGKIEEITKMYDNLAKLERDRNSEQANLIRNNEQVLADDKKSLAVKESALRLEMQGLEFEKTRLEFKGVTRDEEKQLYDINEKLYLSRAKMAWIEYETALRGGTDRNVATDTLIAAMHTATLAQNTEDIETANKGNAEALKEIRAELAQQTLEIEKQIKLLEIQNADESKILALKEKSAKLQIRENALSKQLTGDTAEKQRMDNAILKQNIDLLDVYEKQRRAVDPLYDAFKRIESSVATSHQFLSDLLVKGGTDVGEGVATIFTDATGGFQSAQQEAANLKGTLAELIQEKNNILADGIITDDELERFQELNQEIDKTNDSIKELESPIHNLKEAFKDFFKSTIDGIREMINKWIAMQIVMGIGKALTYDVSTVGAGDPAYSPFYHVAKGGLLPQIESFRSFSQGGMTSRPTLALLGDNSSKKEIILPTENIKEGSAGPAYLRDSGSNVTIINVVTEEALANEMAKPKLGKVIINRVYENVDSGGILAKRLGR</sequence>
<protein>
    <submittedName>
        <fullName evidence="3">Putative tail protein</fullName>
    </submittedName>
</protein>
<feature type="domain" description="Phage tail tape measure protein" evidence="2">
    <location>
        <begin position="395"/>
        <end position="569"/>
    </location>
</feature>
<feature type="coiled-coil region" evidence="1">
    <location>
        <begin position="1092"/>
        <end position="1119"/>
    </location>
</feature>
<dbReference type="InterPro" id="IPR010090">
    <property type="entry name" value="Phage_tape_meas"/>
</dbReference>
<gene>
    <name evidence="3" type="ORF">MM415A00614_0006</name>
</gene>